<reference evidence="2" key="1">
    <citation type="journal article" date="2014" name="Int. J. Syst. Evol. Microbiol.">
        <title>Complete genome sequence of Corynebacterium casei LMG S-19264T (=DSM 44701T), isolated from a smear-ripened cheese.</title>
        <authorList>
            <consortium name="US DOE Joint Genome Institute (JGI-PGF)"/>
            <person name="Walter F."/>
            <person name="Albersmeier A."/>
            <person name="Kalinowski J."/>
            <person name="Ruckert C."/>
        </authorList>
    </citation>
    <scope>NUCLEOTIDE SEQUENCE</scope>
    <source>
        <strain evidence="2">CCM 7684</strain>
    </source>
</reference>
<dbReference type="Proteomes" id="UP000602745">
    <property type="component" value="Unassembled WGS sequence"/>
</dbReference>
<reference evidence="2" key="2">
    <citation type="submission" date="2020-09" db="EMBL/GenBank/DDBJ databases">
        <authorList>
            <person name="Sun Q."/>
            <person name="Sedlacek I."/>
        </authorList>
    </citation>
    <scope>NUCLEOTIDE SEQUENCE</scope>
    <source>
        <strain evidence="2">CCM 7684</strain>
    </source>
</reference>
<name>A0A8J2VLA2_9RHOB</name>
<dbReference type="EMBL" id="BMCP01000001">
    <property type="protein sequence ID" value="GGE31294.1"/>
    <property type="molecule type" value="Genomic_DNA"/>
</dbReference>
<proteinExistence type="predicted"/>
<evidence type="ECO:0000313" key="2">
    <source>
        <dbReference type="EMBL" id="GGE31294.1"/>
    </source>
</evidence>
<dbReference type="RefSeq" id="WP_229729145.1">
    <property type="nucleotide sequence ID" value="NZ_BMCP01000001.1"/>
</dbReference>
<evidence type="ECO:0000256" key="1">
    <source>
        <dbReference type="SAM" id="MobiDB-lite"/>
    </source>
</evidence>
<feature type="region of interest" description="Disordered" evidence="1">
    <location>
        <begin position="82"/>
        <end position="102"/>
    </location>
</feature>
<sequence>MCGFYAYEDGNKYRPLIPPSPALAARTRLVEAGMTGDPVPEAAWDTFFKPTCGAIPMDHFQRMFQARRLAVAYLAVQAPVRRPQRHASSFRCAEGDEVSAGL</sequence>
<evidence type="ECO:0000313" key="3">
    <source>
        <dbReference type="Proteomes" id="UP000602745"/>
    </source>
</evidence>
<protein>
    <submittedName>
        <fullName evidence="2">Uncharacterized protein</fullName>
    </submittedName>
</protein>
<accession>A0A8J2VLA2</accession>
<organism evidence="2 3">
    <name type="scientific">Agaricicola taiwanensis</name>
    <dbReference type="NCBI Taxonomy" id="591372"/>
    <lineage>
        <taxon>Bacteria</taxon>
        <taxon>Pseudomonadati</taxon>
        <taxon>Pseudomonadota</taxon>
        <taxon>Alphaproteobacteria</taxon>
        <taxon>Rhodobacterales</taxon>
        <taxon>Paracoccaceae</taxon>
        <taxon>Agaricicola</taxon>
    </lineage>
</organism>
<comment type="caution">
    <text evidence="2">The sequence shown here is derived from an EMBL/GenBank/DDBJ whole genome shotgun (WGS) entry which is preliminary data.</text>
</comment>
<keyword evidence="3" id="KW-1185">Reference proteome</keyword>
<dbReference type="AlphaFoldDB" id="A0A8J2VLA2"/>
<gene>
    <name evidence="2" type="ORF">GCM10007276_05590</name>
</gene>